<dbReference type="Proteomes" id="UP000007266">
    <property type="component" value="Linkage group 10"/>
</dbReference>
<feature type="compositionally biased region" description="Pro residues" evidence="2">
    <location>
        <begin position="477"/>
        <end position="491"/>
    </location>
</feature>
<accession>D6X554</accession>
<dbReference type="PANTHER" id="PTHR46518">
    <property type="entry name" value="COILED-COIL DOMAIN-CONTAINING PROTEIN 151"/>
    <property type="match status" value="1"/>
</dbReference>
<dbReference type="GO" id="GO:0003341">
    <property type="term" value="P:cilium movement"/>
    <property type="evidence" value="ECO:0000318"/>
    <property type="project" value="GO_Central"/>
</dbReference>
<organism evidence="3 4">
    <name type="scientific">Tribolium castaneum</name>
    <name type="common">Red flour beetle</name>
    <dbReference type="NCBI Taxonomy" id="7070"/>
    <lineage>
        <taxon>Eukaryota</taxon>
        <taxon>Metazoa</taxon>
        <taxon>Ecdysozoa</taxon>
        <taxon>Arthropoda</taxon>
        <taxon>Hexapoda</taxon>
        <taxon>Insecta</taxon>
        <taxon>Pterygota</taxon>
        <taxon>Neoptera</taxon>
        <taxon>Endopterygota</taxon>
        <taxon>Coleoptera</taxon>
        <taxon>Polyphaga</taxon>
        <taxon>Cucujiformia</taxon>
        <taxon>Tenebrionidae</taxon>
        <taxon>Tenebrionidae incertae sedis</taxon>
        <taxon>Tribolium</taxon>
    </lineage>
</organism>
<feature type="region of interest" description="Disordered" evidence="2">
    <location>
        <begin position="470"/>
        <end position="505"/>
    </location>
</feature>
<keyword evidence="4" id="KW-1185">Reference proteome</keyword>
<evidence type="ECO:0000313" key="3">
    <source>
        <dbReference type="EMBL" id="EEZ97203.1"/>
    </source>
</evidence>
<gene>
    <name evidence="3" type="primary">AUGUSTUS-3.0.2_04392</name>
    <name evidence="3" type="ORF">TcasGA2_TC004392</name>
</gene>
<evidence type="ECO:0000256" key="2">
    <source>
        <dbReference type="SAM" id="MobiDB-lite"/>
    </source>
</evidence>
<dbReference type="AlphaFoldDB" id="D6X554"/>
<dbReference type="GO" id="GO:0035253">
    <property type="term" value="C:ciliary rootlet"/>
    <property type="evidence" value="ECO:0000318"/>
    <property type="project" value="GO_Central"/>
</dbReference>
<dbReference type="STRING" id="7070.D6X554"/>
<dbReference type="InterPro" id="IPR033192">
    <property type="entry name" value="ODAD3"/>
</dbReference>
<dbReference type="PANTHER" id="PTHR46518:SF1">
    <property type="entry name" value="OUTER DYNEIN ARM-DOCKING COMPLEX SUBUNIT 3"/>
    <property type="match status" value="1"/>
</dbReference>
<dbReference type="eggNOG" id="ENOG502QR7A">
    <property type="taxonomic scope" value="Eukaryota"/>
</dbReference>
<proteinExistence type="predicted"/>
<feature type="coiled-coil region" evidence="1">
    <location>
        <begin position="35"/>
        <end position="69"/>
    </location>
</feature>
<dbReference type="GO" id="GO:0036158">
    <property type="term" value="P:outer dynein arm assembly"/>
    <property type="evidence" value="ECO:0000318"/>
    <property type="project" value="GO_Central"/>
</dbReference>
<keyword evidence="1" id="KW-0175">Coiled coil</keyword>
<dbReference type="KEGG" id="tca:660967"/>
<protein>
    <submittedName>
        <fullName evidence="3">Uncharacterized protein</fullName>
    </submittedName>
</protein>
<dbReference type="PhylomeDB" id="D6X554"/>
<reference evidence="3 4" key="2">
    <citation type="journal article" date="2010" name="Nucleic Acids Res.">
        <title>BeetleBase in 2010: revisions to provide comprehensive genomic information for Tribolium castaneum.</title>
        <authorList>
            <person name="Kim H.S."/>
            <person name="Murphy T."/>
            <person name="Xia J."/>
            <person name="Caragea D."/>
            <person name="Park Y."/>
            <person name="Beeman R.W."/>
            <person name="Lorenzen M.D."/>
            <person name="Butcher S."/>
            <person name="Manak J.R."/>
            <person name="Brown S.J."/>
        </authorList>
    </citation>
    <scope>GENOME REANNOTATION</scope>
    <source>
        <strain evidence="3 4">Georgia GA2</strain>
    </source>
</reference>
<dbReference type="GO" id="GO:0097542">
    <property type="term" value="C:ciliary tip"/>
    <property type="evidence" value="ECO:0000318"/>
    <property type="project" value="GO_Central"/>
</dbReference>
<dbReference type="HOGENOM" id="CLU_489408_0_0_1"/>
<dbReference type="OMA" id="NMGEKPP"/>
<evidence type="ECO:0000313" key="4">
    <source>
        <dbReference type="Proteomes" id="UP000007266"/>
    </source>
</evidence>
<name>D6X554_TRICA</name>
<reference evidence="3 4" key="1">
    <citation type="journal article" date="2008" name="Nature">
        <title>The genome of the model beetle and pest Tribolium castaneum.</title>
        <authorList>
            <consortium name="Tribolium Genome Sequencing Consortium"/>
            <person name="Richards S."/>
            <person name="Gibbs R.A."/>
            <person name="Weinstock G.M."/>
            <person name="Brown S.J."/>
            <person name="Denell R."/>
            <person name="Beeman R.W."/>
            <person name="Gibbs R."/>
            <person name="Beeman R.W."/>
            <person name="Brown S.J."/>
            <person name="Bucher G."/>
            <person name="Friedrich M."/>
            <person name="Grimmelikhuijzen C.J."/>
            <person name="Klingler M."/>
            <person name="Lorenzen M."/>
            <person name="Richards S."/>
            <person name="Roth S."/>
            <person name="Schroder R."/>
            <person name="Tautz D."/>
            <person name="Zdobnov E.M."/>
            <person name="Muzny D."/>
            <person name="Gibbs R.A."/>
            <person name="Weinstock G.M."/>
            <person name="Attaway T."/>
            <person name="Bell S."/>
            <person name="Buhay C.J."/>
            <person name="Chandrabose M.N."/>
            <person name="Chavez D."/>
            <person name="Clerk-Blankenburg K.P."/>
            <person name="Cree A."/>
            <person name="Dao M."/>
            <person name="Davis C."/>
            <person name="Chacko J."/>
            <person name="Dinh H."/>
            <person name="Dugan-Rocha S."/>
            <person name="Fowler G."/>
            <person name="Garner T.T."/>
            <person name="Garnes J."/>
            <person name="Gnirke A."/>
            <person name="Hawes A."/>
            <person name="Hernandez J."/>
            <person name="Hines S."/>
            <person name="Holder M."/>
            <person name="Hume J."/>
            <person name="Jhangiani S.N."/>
            <person name="Joshi V."/>
            <person name="Khan Z.M."/>
            <person name="Jackson L."/>
            <person name="Kovar C."/>
            <person name="Kowis A."/>
            <person name="Lee S."/>
            <person name="Lewis L.R."/>
            <person name="Margolis J."/>
            <person name="Morgan M."/>
            <person name="Nazareth L.V."/>
            <person name="Nguyen N."/>
            <person name="Okwuonu G."/>
            <person name="Parker D."/>
            <person name="Richards S."/>
            <person name="Ruiz S.J."/>
            <person name="Santibanez J."/>
            <person name="Savard J."/>
            <person name="Scherer S.E."/>
            <person name="Schneider B."/>
            <person name="Sodergren E."/>
            <person name="Tautz D."/>
            <person name="Vattahil S."/>
            <person name="Villasana D."/>
            <person name="White C.S."/>
            <person name="Wright R."/>
            <person name="Park Y."/>
            <person name="Beeman R.W."/>
            <person name="Lord J."/>
            <person name="Oppert B."/>
            <person name="Lorenzen M."/>
            <person name="Brown S."/>
            <person name="Wang L."/>
            <person name="Savard J."/>
            <person name="Tautz D."/>
            <person name="Richards S."/>
            <person name="Weinstock G."/>
            <person name="Gibbs R.A."/>
            <person name="Liu Y."/>
            <person name="Worley K."/>
            <person name="Weinstock G."/>
            <person name="Elsik C.G."/>
            <person name="Reese J.T."/>
            <person name="Elhaik E."/>
            <person name="Landan G."/>
            <person name="Graur D."/>
            <person name="Arensburger P."/>
            <person name="Atkinson P."/>
            <person name="Beeman R.W."/>
            <person name="Beidler J."/>
            <person name="Brown S.J."/>
            <person name="Demuth J.P."/>
            <person name="Drury D.W."/>
            <person name="Du Y.Z."/>
            <person name="Fujiwara H."/>
            <person name="Lorenzen M."/>
            <person name="Maselli V."/>
            <person name="Osanai M."/>
            <person name="Park Y."/>
            <person name="Robertson H.M."/>
            <person name="Tu Z."/>
            <person name="Wang J.J."/>
            <person name="Wang S."/>
            <person name="Richards S."/>
            <person name="Song H."/>
            <person name="Zhang L."/>
            <person name="Sodergren E."/>
            <person name="Werner D."/>
            <person name="Stanke M."/>
            <person name="Morgenstern B."/>
            <person name="Solovyev V."/>
            <person name="Kosarev P."/>
            <person name="Brown G."/>
            <person name="Chen H.C."/>
            <person name="Ermolaeva O."/>
            <person name="Hlavina W."/>
            <person name="Kapustin Y."/>
            <person name="Kiryutin B."/>
            <person name="Kitts P."/>
            <person name="Maglott D."/>
            <person name="Pruitt K."/>
            <person name="Sapojnikov V."/>
            <person name="Souvorov A."/>
            <person name="Mackey A.J."/>
            <person name="Waterhouse R.M."/>
            <person name="Wyder S."/>
            <person name="Zdobnov E.M."/>
            <person name="Zdobnov E.M."/>
            <person name="Wyder S."/>
            <person name="Kriventseva E.V."/>
            <person name="Kadowaki T."/>
            <person name="Bork P."/>
            <person name="Aranda M."/>
            <person name="Bao R."/>
            <person name="Beermann A."/>
            <person name="Berns N."/>
            <person name="Bolognesi R."/>
            <person name="Bonneton F."/>
            <person name="Bopp D."/>
            <person name="Brown S.J."/>
            <person name="Bucher G."/>
            <person name="Butts T."/>
            <person name="Chaumot A."/>
            <person name="Denell R.E."/>
            <person name="Ferrier D.E."/>
            <person name="Friedrich M."/>
            <person name="Gordon C.M."/>
            <person name="Jindra M."/>
            <person name="Klingler M."/>
            <person name="Lan Q."/>
            <person name="Lattorff H.M."/>
            <person name="Laudet V."/>
            <person name="von Levetsow C."/>
            <person name="Liu Z."/>
            <person name="Lutz R."/>
            <person name="Lynch J.A."/>
            <person name="da Fonseca R.N."/>
            <person name="Posnien N."/>
            <person name="Reuter R."/>
            <person name="Roth S."/>
            <person name="Savard J."/>
            <person name="Schinko J.B."/>
            <person name="Schmitt C."/>
            <person name="Schoppmeier M."/>
            <person name="Schroder R."/>
            <person name="Shippy T.D."/>
            <person name="Simonnet F."/>
            <person name="Marques-Souza H."/>
            <person name="Tautz D."/>
            <person name="Tomoyasu Y."/>
            <person name="Trauner J."/>
            <person name="Van der Zee M."/>
            <person name="Vervoort M."/>
            <person name="Wittkopp N."/>
            <person name="Wimmer E.A."/>
            <person name="Yang X."/>
            <person name="Jones A.K."/>
            <person name="Sattelle D.B."/>
            <person name="Ebert P.R."/>
            <person name="Nelson D."/>
            <person name="Scott J.G."/>
            <person name="Beeman R.W."/>
            <person name="Muthukrishnan S."/>
            <person name="Kramer K.J."/>
            <person name="Arakane Y."/>
            <person name="Beeman R.W."/>
            <person name="Zhu Q."/>
            <person name="Hogenkamp D."/>
            <person name="Dixit R."/>
            <person name="Oppert B."/>
            <person name="Jiang H."/>
            <person name="Zou Z."/>
            <person name="Marshall J."/>
            <person name="Elpidina E."/>
            <person name="Vinokurov K."/>
            <person name="Oppert C."/>
            <person name="Zou Z."/>
            <person name="Evans J."/>
            <person name="Lu Z."/>
            <person name="Zhao P."/>
            <person name="Sumathipala N."/>
            <person name="Altincicek B."/>
            <person name="Vilcinskas A."/>
            <person name="Williams M."/>
            <person name="Hultmark D."/>
            <person name="Hetru C."/>
            <person name="Jiang H."/>
            <person name="Grimmelikhuijzen C.J."/>
            <person name="Hauser F."/>
            <person name="Cazzamali G."/>
            <person name="Williamson M."/>
            <person name="Park Y."/>
            <person name="Li B."/>
            <person name="Tanaka Y."/>
            <person name="Predel R."/>
            <person name="Neupert S."/>
            <person name="Schachtner J."/>
            <person name="Verleyen P."/>
            <person name="Raible F."/>
            <person name="Bork P."/>
            <person name="Friedrich M."/>
            <person name="Walden K.K."/>
            <person name="Robertson H.M."/>
            <person name="Angeli S."/>
            <person name="Foret S."/>
            <person name="Bucher G."/>
            <person name="Schuetz S."/>
            <person name="Maleszka R."/>
            <person name="Wimmer E.A."/>
            <person name="Beeman R.W."/>
            <person name="Lorenzen M."/>
            <person name="Tomoyasu Y."/>
            <person name="Miller S.C."/>
            <person name="Grossmann D."/>
            <person name="Bucher G."/>
        </authorList>
    </citation>
    <scope>NUCLEOTIDE SEQUENCE [LARGE SCALE GENOMIC DNA]</scope>
    <source>
        <strain evidence="3 4">Georgia GA2</strain>
    </source>
</reference>
<dbReference type="OrthoDB" id="10255247at2759"/>
<dbReference type="EMBL" id="KQ971382">
    <property type="protein sequence ID" value="EEZ97203.1"/>
    <property type="molecule type" value="Genomic_DNA"/>
</dbReference>
<dbReference type="GO" id="GO:0036064">
    <property type="term" value="C:ciliary basal body"/>
    <property type="evidence" value="ECO:0000318"/>
    <property type="project" value="GO_Central"/>
</dbReference>
<sequence>MKPNQDDLTPAEINKQMLEIKKKIQLSEGQRKAAFEDCEAERKSNTDEIHKLKTEIRELVKKLKEKTQSTAALIKTYKKLESLLGPIDDKSTSTIEQLLDLQIIDKSKCLNLVNYKIKKRQKLLTQLGEEFQLLQSEKSLQQVVEKVDKPAKKATCELQNSIHAVEVQLREANHISARYKDVKKSLLRDSARFESNIKRIEEELALQNNDITELQHVMNEATKKRSTARGHLLREEKIAMSSAHFRDRQTVEGQRLVTRRKQELELLEKRIFQVVKVARVEEIIEEENETMLTTLSPPEEVLTRAFEVLKKATGATNTSEVLHKFNMQKDTLERLILLRKKSESEKKQLEKNLDDLNTQLEFFKYAEVKETERKSLKMEQMLSQIDEIKNISLKTNNLKLVKDKTIQTILRSVQELQACINPISVPESNVLGTLECIKSDLAKIIRIENEENVVKLEDIEEKWLPGPYSGLVRRTPIPQPGTSPAPPPPPTGSEDEEEVPSRTYLKRQAQLVVDAKSRRKNIRIPAKK</sequence>
<feature type="coiled-coil region" evidence="1">
    <location>
        <begin position="332"/>
        <end position="366"/>
    </location>
</feature>
<feature type="coiled-coil region" evidence="1">
    <location>
        <begin position="183"/>
        <end position="224"/>
    </location>
</feature>
<evidence type="ECO:0000256" key="1">
    <source>
        <dbReference type="SAM" id="Coils"/>
    </source>
</evidence>